<comment type="caution">
    <text evidence="2">The sequence shown here is derived from an EMBL/GenBank/DDBJ whole genome shotgun (WGS) entry which is preliminary data.</text>
</comment>
<reference evidence="2" key="2">
    <citation type="journal article" date="2023" name="IMA Fungus">
        <title>Comparative genomic study of the Penicillium genus elucidates a diverse pangenome and 15 lateral gene transfer events.</title>
        <authorList>
            <person name="Petersen C."/>
            <person name="Sorensen T."/>
            <person name="Nielsen M.R."/>
            <person name="Sondergaard T.E."/>
            <person name="Sorensen J.L."/>
            <person name="Fitzpatrick D.A."/>
            <person name="Frisvad J.C."/>
            <person name="Nielsen K.L."/>
        </authorList>
    </citation>
    <scope>NUCLEOTIDE SEQUENCE</scope>
    <source>
        <strain evidence="2">IBT 35673</strain>
    </source>
</reference>
<dbReference type="EMBL" id="JAPZBQ010000001">
    <property type="protein sequence ID" value="KAJ5352406.1"/>
    <property type="molecule type" value="Genomic_DNA"/>
</dbReference>
<name>A0A9W9URS5_PENBR</name>
<gene>
    <name evidence="2" type="ORF">N7452_001380</name>
</gene>
<evidence type="ECO:0000313" key="3">
    <source>
        <dbReference type="Proteomes" id="UP001147695"/>
    </source>
</evidence>
<feature type="region of interest" description="Disordered" evidence="1">
    <location>
        <begin position="1"/>
        <end position="57"/>
    </location>
</feature>
<organism evidence="2 3">
    <name type="scientific">Penicillium brevicompactum</name>
    <dbReference type="NCBI Taxonomy" id="5074"/>
    <lineage>
        <taxon>Eukaryota</taxon>
        <taxon>Fungi</taxon>
        <taxon>Dikarya</taxon>
        <taxon>Ascomycota</taxon>
        <taxon>Pezizomycotina</taxon>
        <taxon>Eurotiomycetes</taxon>
        <taxon>Eurotiomycetidae</taxon>
        <taxon>Eurotiales</taxon>
        <taxon>Aspergillaceae</taxon>
        <taxon>Penicillium</taxon>
    </lineage>
</organism>
<sequence>MPPIDYSKWDNIDTDSDSESGTDKNPPSNPDDTKSTLQPKLSPSTSEAKASEQTPAPNTTIKAVTVLCVGTPGPRISPTTILSSHPIFTADVPPIPALLDFPVVVHRLGTPDGGGMNYLDNPFIKFLHISPEDGTVPPQWQTGIGSAIVARKDKRDLPTAHFEAIIMYCDQIWTDFQDGYGPPEELFTRNSFVRWYESYKAAWAPLSGEGLSSVPPLYED</sequence>
<protein>
    <submittedName>
        <fullName evidence="2">Uncharacterized protein</fullName>
    </submittedName>
</protein>
<evidence type="ECO:0000256" key="1">
    <source>
        <dbReference type="SAM" id="MobiDB-lite"/>
    </source>
</evidence>
<proteinExistence type="predicted"/>
<reference evidence="2" key="1">
    <citation type="submission" date="2022-12" db="EMBL/GenBank/DDBJ databases">
        <authorList>
            <person name="Petersen C."/>
        </authorList>
    </citation>
    <scope>NUCLEOTIDE SEQUENCE</scope>
    <source>
        <strain evidence="2">IBT 35673</strain>
    </source>
</reference>
<evidence type="ECO:0000313" key="2">
    <source>
        <dbReference type="EMBL" id="KAJ5352406.1"/>
    </source>
</evidence>
<dbReference type="Proteomes" id="UP001147695">
    <property type="component" value="Unassembled WGS sequence"/>
</dbReference>
<dbReference type="AlphaFoldDB" id="A0A9W9URS5"/>
<feature type="compositionally biased region" description="Polar residues" evidence="1">
    <location>
        <begin position="35"/>
        <end position="57"/>
    </location>
</feature>
<accession>A0A9W9URS5</accession>